<feature type="compositionally biased region" description="Polar residues" evidence="1">
    <location>
        <begin position="409"/>
        <end position="420"/>
    </location>
</feature>
<accession>A0A132BBD3</accession>
<keyword evidence="2" id="KW-0812">Transmembrane</keyword>
<reference evidence="3 4" key="1">
    <citation type="submission" date="2015-10" db="EMBL/GenBank/DDBJ databases">
        <title>Full genome of DAOMC 229536 Phialocephala scopiformis, a fungal endophyte of spruce producing the potent anti-insectan compound rugulosin.</title>
        <authorList>
            <consortium name="DOE Joint Genome Institute"/>
            <person name="Walker A.K."/>
            <person name="Frasz S.L."/>
            <person name="Seifert K.A."/>
            <person name="Miller J.D."/>
            <person name="Mondo S.J."/>
            <person name="Labutti K."/>
            <person name="Lipzen A."/>
            <person name="Dockter R."/>
            <person name="Kennedy M."/>
            <person name="Grigoriev I.V."/>
            <person name="Spatafora J.W."/>
        </authorList>
    </citation>
    <scope>NUCLEOTIDE SEQUENCE [LARGE SCALE GENOMIC DNA]</scope>
    <source>
        <strain evidence="3 4">CBS 120377</strain>
    </source>
</reference>
<dbReference type="KEGG" id="psco:LY89DRAFT_740804"/>
<feature type="region of interest" description="Disordered" evidence="1">
    <location>
        <begin position="489"/>
        <end position="658"/>
    </location>
</feature>
<dbReference type="EMBL" id="KQ947431">
    <property type="protein sequence ID" value="KUJ09732.1"/>
    <property type="molecule type" value="Genomic_DNA"/>
</dbReference>
<dbReference type="GeneID" id="28830363"/>
<keyword evidence="4" id="KW-1185">Reference proteome</keyword>
<keyword evidence="2" id="KW-0472">Membrane</keyword>
<feature type="compositionally biased region" description="Polar residues" evidence="1">
    <location>
        <begin position="491"/>
        <end position="501"/>
    </location>
</feature>
<dbReference type="RefSeq" id="XP_018064087.1">
    <property type="nucleotide sequence ID" value="XM_018220637.1"/>
</dbReference>
<evidence type="ECO:0000256" key="1">
    <source>
        <dbReference type="SAM" id="MobiDB-lite"/>
    </source>
</evidence>
<dbReference type="OrthoDB" id="5361354at2759"/>
<feature type="region of interest" description="Disordered" evidence="1">
    <location>
        <begin position="283"/>
        <end position="390"/>
    </location>
</feature>
<feature type="compositionally biased region" description="Basic and acidic residues" evidence="1">
    <location>
        <begin position="359"/>
        <end position="369"/>
    </location>
</feature>
<evidence type="ECO:0000313" key="4">
    <source>
        <dbReference type="Proteomes" id="UP000070700"/>
    </source>
</evidence>
<dbReference type="PANTHER" id="PTHR40623:SF1">
    <property type="match status" value="1"/>
</dbReference>
<proteinExistence type="predicted"/>
<feature type="transmembrane region" description="Helical" evidence="2">
    <location>
        <begin position="6"/>
        <end position="30"/>
    </location>
</feature>
<feature type="compositionally biased region" description="Polar residues" evidence="1">
    <location>
        <begin position="283"/>
        <end position="305"/>
    </location>
</feature>
<dbReference type="InParanoid" id="A0A132BBD3"/>
<dbReference type="Proteomes" id="UP000070700">
    <property type="component" value="Unassembled WGS sequence"/>
</dbReference>
<evidence type="ECO:0000256" key="2">
    <source>
        <dbReference type="SAM" id="Phobius"/>
    </source>
</evidence>
<feature type="compositionally biased region" description="Basic and acidic residues" evidence="1">
    <location>
        <begin position="563"/>
        <end position="583"/>
    </location>
</feature>
<gene>
    <name evidence="3" type="ORF">LY89DRAFT_740804</name>
</gene>
<feature type="region of interest" description="Disordered" evidence="1">
    <location>
        <begin position="721"/>
        <end position="747"/>
    </location>
</feature>
<organism evidence="3 4">
    <name type="scientific">Mollisia scopiformis</name>
    <name type="common">Conifer needle endophyte fungus</name>
    <name type="synonym">Phialocephala scopiformis</name>
    <dbReference type="NCBI Taxonomy" id="149040"/>
    <lineage>
        <taxon>Eukaryota</taxon>
        <taxon>Fungi</taxon>
        <taxon>Dikarya</taxon>
        <taxon>Ascomycota</taxon>
        <taxon>Pezizomycotina</taxon>
        <taxon>Leotiomycetes</taxon>
        <taxon>Helotiales</taxon>
        <taxon>Mollisiaceae</taxon>
        <taxon>Mollisia</taxon>
    </lineage>
</organism>
<keyword evidence="2" id="KW-1133">Transmembrane helix</keyword>
<evidence type="ECO:0000313" key="3">
    <source>
        <dbReference type="EMBL" id="KUJ09732.1"/>
    </source>
</evidence>
<feature type="region of interest" description="Disordered" evidence="1">
    <location>
        <begin position="131"/>
        <end position="150"/>
    </location>
</feature>
<sequence>MGLSLAYELGIVLGCLVALAFGAGFIKLYINKKRLKVNQKKADEEAATRATDREKLVGKRKLGEGDLFGVRALEHGYFGGVAQTRPSSPAPSYKLAPDAKLVDWGQMNKLRSDSSSVTSSNFDFLQDRNSSSASLAGAGSTIKKPSPLRLQPSDAELRSHNMSSVGNMGGNFLPPAPSPRSLRAPSPLFGEEKSSTWVSPLDVHFSRPGTPVRPASFLPKLQFPLEFGKSDLTIPLPDFNKPKSETTPAFEPVIVKPPPTAGGRAKTPKEIYAEFSQQGFAKSPTLSNFSQQSFAESPTLSTFSKQEPLMKSPTFSTFSKEEPPKAKSPTFSVFPQQAQQAPPRPNRLSMKSMFSTEELPVRSPKEDFSRTFQLPPVPLDDLAPMIPPVNPDRFPKDLNVWNPASPIRNSIVNRQRQPTSAGARHSHEWTLPSPTLPDEMIDAEWQPSEKAIIRASVVSKQRVSVIRGPGAQSQDLDVQFARMRSRGHSMAASSMYSTRTSILEPGEQSKRHTRTCSQSSEARARASTRDFSNSSHKRVSSRSLSRTRDSLRGSRKTSNDSFKSADSHRRSRERDQLHFDPTSHRRNRSGSVQGHSVDFDQPRESPFSDSNGTSSHSATSSVSSSQSSDAASPPKPILNHHNQANSGAPLQPRMPFVQDPDRLSIAPQIHGRSASEVSQNSIGDFYDSYYRQSTMGRNSGMPNPPLPPASRNSVQDRAQAFEDKARGRSGSIGAPKRPAPLKIGNGNNNGAGSGYGGFNTIVEVATPMPSPLVMGDAGRERFPTMI</sequence>
<dbReference type="AlphaFoldDB" id="A0A132BBD3"/>
<feature type="compositionally biased region" description="Low complexity" evidence="1">
    <location>
        <begin position="131"/>
        <end position="140"/>
    </location>
</feature>
<protein>
    <submittedName>
        <fullName evidence="3">Uncharacterized protein</fullName>
    </submittedName>
</protein>
<feature type="region of interest" description="Disordered" evidence="1">
    <location>
        <begin position="409"/>
        <end position="438"/>
    </location>
</feature>
<name>A0A132BBD3_MOLSC</name>
<feature type="region of interest" description="Disordered" evidence="1">
    <location>
        <begin position="243"/>
        <end position="266"/>
    </location>
</feature>
<dbReference type="PANTHER" id="PTHR40623">
    <property type="entry name" value="INTEGRAL MEMBRANE PROTEIN"/>
    <property type="match status" value="1"/>
</dbReference>
<feature type="compositionally biased region" description="Low complexity" evidence="1">
    <location>
        <begin position="608"/>
        <end position="632"/>
    </location>
</feature>